<dbReference type="eggNOG" id="COG2304">
    <property type="taxonomic scope" value="Bacteria"/>
</dbReference>
<feature type="domain" description="VWFA" evidence="6">
    <location>
        <begin position="318"/>
        <end position="600"/>
    </location>
</feature>
<evidence type="ECO:0000256" key="5">
    <source>
        <dbReference type="SAM" id="Phobius"/>
    </source>
</evidence>
<dbReference type="PANTHER" id="PTHR36108:SF13">
    <property type="entry name" value="COLOSSIN-B-RELATED"/>
    <property type="match status" value="1"/>
</dbReference>
<dbReference type="Gene3D" id="3.40.50.410">
    <property type="entry name" value="von Willebrand factor, type A domain"/>
    <property type="match status" value="1"/>
</dbReference>
<evidence type="ECO:0000256" key="1">
    <source>
        <dbReference type="ARBA" id="ARBA00007257"/>
    </source>
</evidence>
<evidence type="ECO:0000313" key="7">
    <source>
        <dbReference type="EMBL" id="EOH78621.1"/>
    </source>
</evidence>
<dbReference type="SUPFAM" id="SSF53300">
    <property type="entry name" value="vWA-like"/>
    <property type="match status" value="1"/>
</dbReference>
<protein>
    <recommendedName>
        <fullName evidence="6">VWFA domain-containing protein</fullName>
    </recommendedName>
</protein>
<evidence type="ECO:0000256" key="2">
    <source>
        <dbReference type="ARBA" id="ARBA00022525"/>
    </source>
</evidence>
<dbReference type="EMBL" id="ASWF01000005">
    <property type="protein sequence ID" value="EOT72368.1"/>
    <property type="molecule type" value="Genomic_DNA"/>
</dbReference>
<dbReference type="InterPro" id="IPR036465">
    <property type="entry name" value="vWFA_dom_sf"/>
</dbReference>
<comment type="similarity">
    <text evidence="1">Belongs to the serine-aspartate repeat-containing protein (SDr) family.</text>
</comment>
<feature type="transmembrane region" description="Helical" evidence="5">
    <location>
        <begin position="1270"/>
        <end position="1289"/>
    </location>
</feature>
<dbReference type="Gene3D" id="2.60.40.1140">
    <property type="entry name" value="Collagen-binding surface protein Cna, B-type domain"/>
    <property type="match status" value="2"/>
</dbReference>
<keyword evidence="5" id="KW-0812">Transmembrane</keyword>
<dbReference type="HOGENOM" id="CLU_010203_0_0_9"/>
<keyword evidence="3" id="KW-0732">Signal</keyword>
<dbReference type="eggNOG" id="COG4932">
    <property type="taxonomic scope" value="Bacteria"/>
</dbReference>
<gene>
    <name evidence="8" type="ORF">I590_03590</name>
    <name evidence="7" type="ORF">UAK_01895</name>
</gene>
<dbReference type="Gene3D" id="2.60.40.10">
    <property type="entry name" value="Immunoglobulins"/>
    <property type="match status" value="3"/>
</dbReference>
<evidence type="ECO:0000313" key="9">
    <source>
        <dbReference type="Proteomes" id="UP000013877"/>
    </source>
</evidence>
<dbReference type="CDD" id="cd00198">
    <property type="entry name" value="vWFA"/>
    <property type="match status" value="1"/>
</dbReference>
<dbReference type="Pfam" id="PF00092">
    <property type="entry name" value="VWA"/>
    <property type="match status" value="1"/>
</dbReference>
<reference evidence="7 9" key="1">
    <citation type="submission" date="2013-02" db="EMBL/GenBank/DDBJ databases">
        <title>The Genome Sequence of Enterococcus raffinosus ATCC_49464.</title>
        <authorList>
            <consortium name="The Broad Institute Genome Sequencing Platform"/>
            <consortium name="The Broad Institute Genome Sequencing Center for Infectious Disease"/>
            <person name="Earl A.M."/>
            <person name="Gilmore M.S."/>
            <person name="Lebreton F."/>
            <person name="Walker B."/>
            <person name="Young S.K."/>
            <person name="Zeng Q."/>
            <person name="Gargeya S."/>
            <person name="Fitzgerald M."/>
            <person name="Haas B."/>
            <person name="Abouelleil A."/>
            <person name="Alvarado L."/>
            <person name="Arachchi H.M."/>
            <person name="Berlin A.M."/>
            <person name="Chapman S.B."/>
            <person name="Dewar J."/>
            <person name="Goldberg J."/>
            <person name="Griggs A."/>
            <person name="Gujja S."/>
            <person name="Hansen M."/>
            <person name="Howarth C."/>
            <person name="Imamovic A."/>
            <person name="Larimer J."/>
            <person name="McCowan C."/>
            <person name="Murphy C."/>
            <person name="Neiman D."/>
            <person name="Pearson M."/>
            <person name="Priest M."/>
            <person name="Roberts A."/>
            <person name="Saif S."/>
            <person name="Shea T."/>
            <person name="Sisk P."/>
            <person name="Sykes S."/>
            <person name="Wortman J."/>
            <person name="Nusbaum C."/>
            <person name="Birren B."/>
        </authorList>
    </citation>
    <scope>NUCLEOTIDE SEQUENCE [LARGE SCALE GENOMIC DNA]</scope>
    <source>
        <strain evidence="7 9">ATCC 49464</strain>
    </source>
</reference>
<keyword evidence="5" id="KW-1133">Transmembrane helix</keyword>
<evidence type="ECO:0000313" key="10">
    <source>
        <dbReference type="Proteomes" id="UP000014158"/>
    </source>
</evidence>
<sequence>MRGNGGRIMKWKRTRLLVVLLVFLSMLTDVLKCGKLVSASTDTVVLVDNDIVKLTYEAEKEKGRTIFRVKTESKGTELQRLKLQFLVNHKAVDYPKINGMTETEGWLIEEEFEKQSKQEIVLYLPKNEIEGQLYAQVDRKEDMGINENVWSNKEPYILKGKEEKTTSSVSEKKESKNTETNSSKEGKQEPEDALNTLQAGPPLTRLAASRANAALYETKTTEYTDNQTEGRYPTPNWRPVGQDNVLNHQGGLSGSSGWDGVTSWDTSNDDHSKSYIHYGDPDNANISMRKYAQETENENEFKVRLNVKGNTTYNPGVDVVFLLDNSASMLRRLSSTGNSIKNDSVSALDKIVTELAKAAKPSENNIRVGAHVFNCYTPAYLSSTGTFPLSNNPDDWQRMKNGYASLRADGATFTQRGLFHARDLFDDAPQLEMNRHKLLFILTDGAPNRSYYPQTGVINNDLYYDKVYTSNYFETGVKPNYKIGSHINSRGDTTKFDASYALYGLNGRVSINSHLTIANSSAADLKNSGIEIHSLALGIYPDRELGEQHTQAELIKGLYKMASKKANANPSSDTAADYHFYHMEQTDQMTEYFKKWYQTIIRTVDKGVIQDPLGDMVELVGEPIIRQVSNGAEAIASSDMAIVSPSADRKQINVTNINLTAKQEIEVEYKVRLKTEADGFIPGKWYPANKKTVLLPTPERTVDELDFGVPSVRAVEDDFAIQAKKQWSNDDDNKWNTRKTIDIVLEKKKADNSWEKIQEKTLTETNGWETTFDVVAREGTYRVREKTRITGYDEPTYSHSTFTYSSIGNDKTVTVTNKLLKRDFSFKKVKEDGTTTFSGTDLPKFKVYHKESKEVIAENLEPNSSGEVKVQGLPIGEYVVEETSVPDGYKKMADFTIEVTEYMNSPILETTVDGKTSHTVSNKLIADFIIPVKKQWSDRRGETENFWKMREAVTAILQRKDGDSWNDLHRITLTSATSWKGTFPAVEGGSGIQYRVIEKIGNNDKVAGYGEPVYSQTAFTSENLQAEEIVMTNKLLTTDYSFKKVGDDGRTPITGNESERPKFTVTHVGKNIEVMKDVVATTDGTVTFTGLPIGTYRVEETFVPVGYKAAADFLIEVTEKADGAGLVARVDGNEGSVTVVNRLNDFELIIDKLDDQNHSLEGATFKLVGAGTNYEKTLSTGARFLFTGLKPGTYFLEEVTPPTSYQGLKDRILIDIMGNGVVIVGKDPLLTSVASELGVSGNTIHLKIKNTPIAGNLPFTGSFGTGRTSLLAMCFIIGGIILGIVYILFTRKNDAFRK</sequence>
<keyword evidence="2" id="KW-0964">Secreted</keyword>
<dbReference type="Pfam" id="PF17802">
    <property type="entry name" value="SpaA"/>
    <property type="match status" value="3"/>
</dbReference>
<name>R2RDC0_9ENTE</name>
<evidence type="ECO:0000256" key="3">
    <source>
        <dbReference type="ARBA" id="ARBA00022729"/>
    </source>
</evidence>
<dbReference type="PATRIC" id="fig|1158602.3.peg.1900"/>
<dbReference type="Pfam" id="PF21426">
    <property type="entry name" value="GBS104-like_Ig"/>
    <property type="match status" value="1"/>
</dbReference>
<dbReference type="PROSITE" id="PS50234">
    <property type="entry name" value="VWFA"/>
    <property type="match status" value="1"/>
</dbReference>
<reference evidence="8 10" key="2">
    <citation type="submission" date="2013-03" db="EMBL/GenBank/DDBJ databases">
        <title>The Genome Sequence of Enterococcus raffinosus ATCC_49464 (PacBio/Illumina hybrid assembly).</title>
        <authorList>
            <consortium name="The Broad Institute Genomics Platform"/>
            <consortium name="The Broad Institute Genome Sequencing Center for Infectious Disease"/>
            <person name="Earl A."/>
            <person name="Russ C."/>
            <person name="Gilmore M."/>
            <person name="Surin D."/>
            <person name="Walker B."/>
            <person name="Young S."/>
            <person name="Zeng Q."/>
            <person name="Gargeya S."/>
            <person name="Fitzgerald M."/>
            <person name="Haas B."/>
            <person name="Abouelleil A."/>
            <person name="Allen A.W."/>
            <person name="Alvarado L."/>
            <person name="Arachchi H.M."/>
            <person name="Berlin A.M."/>
            <person name="Chapman S.B."/>
            <person name="Gainer-Dewar J."/>
            <person name="Goldberg J."/>
            <person name="Griggs A."/>
            <person name="Gujja S."/>
            <person name="Hansen M."/>
            <person name="Howarth C."/>
            <person name="Imamovic A."/>
            <person name="Ireland A."/>
            <person name="Larimer J."/>
            <person name="McCowan C."/>
            <person name="Murphy C."/>
            <person name="Pearson M."/>
            <person name="Poon T.W."/>
            <person name="Priest M."/>
            <person name="Roberts A."/>
            <person name="Saif S."/>
            <person name="Shea T."/>
            <person name="Sisk P."/>
            <person name="Sykes S."/>
            <person name="Wortman J."/>
            <person name="Nusbaum C."/>
            <person name="Birren B."/>
        </authorList>
    </citation>
    <scope>NUCLEOTIDE SEQUENCE [LARGE SCALE GENOMIC DNA]</scope>
    <source>
        <strain evidence="8 10">ATCC 49464</strain>
    </source>
</reference>
<dbReference type="InterPro" id="IPR002035">
    <property type="entry name" value="VWF_A"/>
</dbReference>
<accession>R2RDC0</accession>
<dbReference type="Gene3D" id="2.60.40.2110">
    <property type="match status" value="1"/>
</dbReference>
<evidence type="ECO:0000259" key="6">
    <source>
        <dbReference type="PROSITE" id="PS50234"/>
    </source>
</evidence>
<dbReference type="Proteomes" id="UP000014158">
    <property type="component" value="Unassembled WGS sequence"/>
</dbReference>
<dbReference type="PANTHER" id="PTHR36108">
    <property type="entry name" value="COLOSSIN-B-RELATED"/>
    <property type="match status" value="1"/>
</dbReference>
<organism evidence="7 9">
    <name type="scientific">Enterococcus raffinosus ATCC 49464</name>
    <dbReference type="NCBI Taxonomy" id="1158602"/>
    <lineage>
        <taxon>Bacteria</taxon>
        <taxon>Bacillati</taxon>
        <taxon>Bacillota</taxon>
        <taxon>Bacilli</taxon>
        <taxon>Lactobacillales</taxon>
        <taxon>Enterococcaceae</taxon>
        <taxon>Enterococcus</taxon>
    </lineage>
</organism>
<dbReference type="SMART" id="SM00327">
    <property type="entry name" value="VWA"/>
    <property type="match status" value="1"/>
</dbReference>
<evidence type="ECO:0000313" key="8">
    <source>
        <dbReference type="EMBL" id="EOT72368.1"/>
    </source>
</evidence>
<comment type="caution">
    <text evidence="7">The sequence shown here is derived from an EMBL/GenBank/DDBJ whole genome shotgun (WGS) entry which is preliminary data.</text>
</comment>
<dbReference type="EMBL" id="AJAL01000010">
    <property type="protein sequence ID" value="EOH78621.1"/>
    <property type="molecule type" value="Genomic_DNA"/>
</dbReference>
<feature type="region of interest" description="Disordered" evidence="4">
    <location>
        <begin position="161"/>
        <end position="201"/>
    </location>
</feature>
<keyword evidence="10" id="KW-1185">Reference proteome</keyword>
<dbReference type="InterPro" id="IPR041033">
    <property type="entry name" value="SpaA_PFL_dom_1"/>
</dbReference>
<dbReference type="InterPro" id="IPR049319">
    <property type="entry name" value="GBS104-like_Ig"/>
</dbReference>
<evidence type="ECO:0000256" key="4">
    <source>
        <dbReference type="SAM" id="MobiDB-lite"/>
    </source>
</evidence>
<dbReference type="Proteomes" id="UP000013877">
    <property type="component" value="Unassembled WGS sequence"/>
</dbReference>
<dbReference type="InterPro" id="IPR013783">
    <property type="entry name" value="Ig-like_fold"/>
</dbReference>
<keyword evidence="5" id="KW-0472">Membrane</keyword>
<feature type="compositionally biased region" description="Basic and acidic residues" evidence="4">
    <location>
        <begin position="161"/>
        <end position="190"/>
    </location>
</feature>
<feature type="region of interest" description="Disordered" evidence="4">
    <location>
        <begin position="217"/>
        <end position="239"/>
    </location>
</feature>
<proteinExistence type="inferred from homology"/>